<dbReference type="InterPro" id="IPR011047">
    <property type="entry name" value="Quinoprotein_ADH-like_sf"/>
</dbReference>
<gene>
    <name evidence="1" type="ORF">Aiant_47270</name>
</gene>
<protein>
    <submittedName>
        <fullName evidence="1">Uncharacterized protein</fullName>
    </submittedName>
</protein>
<reference evidence="1 2" key="1">
    <citation type="submission" date="2020-08" db="EMBL/GenBank/DDBJ databases">
        <title>Whole genome shotgun sequence of Actinoplanes ianthinogenes NBRC 13996.</title>
        <authorList>
            <person name="Komaki H."/>
            <person name="Tamura T."/>
        </authorList>
    </citation>
    <scope>NUCLEOTIDE SEQUENCE [LARGE SCALE GENOMIC DNA]</scope>
    <source>
        <strain evidence="1 2">NBRC 13996</strain>
    </source>
</reference>
<dbReference type="InterPro" id="IPR015943">
    <property type="entry name" value="WD40/YVTN_repeat-like_dom_sf"/>
</dbReference>
<accession>A0ABM7LXP7</accession>
<keyword evidence="2" id="KW-1185">Reference proteome</keyword>
<name>A0ABM7LXP7_9ACTN</name>
<dbReference type="SUPFAM" id="SSF50998">
    <property type="entry name" value="Quinoprotein alcohol dehydrogenase-like"/>
    <property type="match status" value="1"/>
</dbReference>
<dbReference type="EMBL" id="AP023356">
    <property type="protein sequence ID" value="BCJ44070.1"/>
    <property type="molecule type" value="Genomic_DNA"/>
</dbReference>
<evidence type="ECO:0000313" key="2">
    <source>
        <dbReference type="Proteomes" id="UP000676967"/>
    </source>
</evidence>
<sequence length="409" mass="42179">MRISQRLRVALTAGVVLAGTLLGWSPARAAEIGLSPAHAAQAGPARAAQAGLSPARAAQVGAESPALPAFNGSVYAVAFRGSTVYVGGNFTSATTHGRRVARARLAAFDARSGELLDWAPTADRTVRALAATGDSVYAAGDFGTVSGEDRDALARFDAGTGELGEFAHEVDGSPRALAVAHGRLYLGGDFTAVDDEDRTRLAAFRLSDGELDEDWTPAADAPVYALATAGRRVYLGGSFHRTNNVASTRRLSAVDARSGALVRGFRPQPAAVVYAVAVDGDGVYAGLGGLGGRAESWTVDGRPRWSRTFDGDVQAVAALDGTAYVGGHFDRACTSANVDKFGDCDDDSRSRVKLAAIDGDGDLTDWAPQANGIQGVRALAASRSLGVIAAGGDFTMIGGAARHRVATFN</sequence>
<dbReference type="RefSeq" id="WP_229829867.1">
    <property type="nucleotide sequence ID" value="NZ_AP023356.1"/>
</dbReference>
<organism evidence="1 2">
    <name type="scientific">Actinoplanes ianthinogenes</name>
    <dbReference type="NCBI Taxonomy" id="122358"/>
    <lineage>
        <taxon>Bacteria</taxon>
        <taxon>Bacillati</taxon>
        <taxon>Actinomycetota</taxon>
        <taxon>Actinomycetes</taxon>
        <taxon>Micromonosporales</taxon>
        <taxon>Micromonosporaceae</taxon>
        <taxon>Actinoplanes</taxon>
    </lineage>
</organism>
<proteinExistence type="predicted"/>
<dbReference type="Proteomes" id="UP000676967">
    <property type="component" value="Chromosome"/>
</dbReference>
<evidence type="ECO:0000313" key="1">
    <source>
        <dbReference type="EMBL" id="BCJ44070.1"/>
    </source>
</evidence>
<dbReference type="Gene3D" id="2.130.10.10">
    <property type="entry name" value="YVTN repeat-like/Quinoprotein amine dehydrogenase"/>
    <property type="match status" value="1"/>
</dbReference>